<feature type="region of interest" description="Disordered" evidence="2">
    <location>
        <begin position="303"/>
        <end position="324"/>
    </location>
</feature>
<dbReference type="EMBL" id="LSSN01000405">
    <property type="protein sequence ID" value="OMJ24125.1"/>
    <property type="molecule type" value="Genomic_DNA"/>
</dbReference>
<feature type="compositionally biased region" description="Acidic residues" evidence="2">
    <location>
        <begin position="689"/>
        <end position="706"/>
    </location>
</feature>
<gene>
    <name evidence="3" type="ORF">AYI70_g1799</name>
</gene>
<feature type="region of interest" description="Disordered" evidence="2">
    <location>
        <begin position="685"/>
        <end position="733"/>
    </location>
</feature>
<comment type="similarity">
    <text evidence="1">Belongs to the RRN3 family.</text>
</comment>
<dbReference type="Proteomes" id="UP000187283">
    <property type="component" value="Unassembled WGS sequence"/>
</dbReference>
<name>A0A1R1YB98_9FUNG</name>
<feature type="compositionally biased region" description="Acidic residues" evidence="2">
    <location>
        <begin position="311"/>
        <end position="324"/>
    </location>
</feature>
<reference evidence="3 4" key="1">
    <citation type="submission" date="2017-01" db="EMBL/GenBank/DDBJ databases">
        <authorList>
            <person name="Mah S.A."/>
            <person name="Swanson W.J."/>
            <person name="Moy G.W."/>
            <person name="Vacquier V.D."/>
        </authorList>
    </citation>
    <scope>NUCLEOTIDE SEQUENCE [LARGE SCALE GENOMIC DNA]</scope>
    <source>
        <strain evidence="3 4">GSMNP</strain>
    </source>
</reference>
<organism evidence="3 4">
    <name type="scientific">Smittium culicis</name>
    <dbReference type="NCBI Taxonomy" id="133412"/>
    <lineage>
        <taxon>Eukaryota</taxon>
        <taxon>Fungi</taxon>
        <taxon>Fungi incertae sedis</taxon>
        <taxon>Zoopagomycota</taxon>
        <taxon>Kickxellomycotina</taxon>
        <taxon>Harpellomycetes</taxon>
        <taxon>Harpellales</taxon>
        <taxon>Legeriomycetaceae</taxon>
        <taxon>Smittium</taxon>
    </lineage>
</organism>
<keyword evidence="3" id="KW-0396">Initiation factor</keyword>
<dbReference type="AlphaFoldDB" id="A0A1R1YB98"/>
<dbReference type="PANTHER" id="PTHR12790">
    <property type="entry name" value="TRANSCRIPTION INITIATION FACTOR IA RRN3"/>
    <property type="match status" value="1"/>
</dbReference>
<dbReference type="GO" id="GO:0001042">
    <property type="term" value="F:RNA polymerase I core binding"/>
    <property type="evidence" value="ECO:0007669"/>
    <property type="project" value="TreeGrafter"/>
</dbReference>
<dbReference type="GO" id="GO:0006361">
    <property type="term" value="P:transcription initiation at RNA polymerase I promoter"/>
    <property type="evidence" value="ECO:0007669"/>
    <property type="project" value="InterPro"/>
</dbReference>
<accession>A0A1R1YB98</accession>
<comment type="caution">
    <text evidence="3">The sequence shown here is derived from an EMBL/GenBank/DDBJ whole genome shotgun (WGS) entry which is preliminary data.</text>
</comment>
<dbReference type="Pfam" id="PF05327">
    <property type="entry name" value="RRN3"/>
    <property type="match status" value="1"/>
</dbReference>
<dbReference type="OrthoDB" id="26970at2759"/>
<keyword evidence="4" id="KW-1185">Reference proteome</keyword>
<dbReference type="GO" id="GO:0001181">
    <property type="term" value="F:RNA polymerase I general transcription initiation factor activity"/>
    <property type="evidence" value="ECO:0007669"/>
    <property type="project" value="InterPro"/>
</dbReference>
<evidence type="ECO:0000313" key="4">
    <source>
        <dbReference type="Proteomes" id="UP000187283"/>
    </source>
</evidence>
<evidence type="ECO:0000256" key="2">
    <source>
        <dbReference type="SAM" id="MobiDB-lite"/>
    </source>
</evidence>
<feature type="compositionally biased region" description="Low complexity" evidence="2">
    <location>
        <begin position="709"/>
        <end position="721"/>
    </location>
</feature>
<evidence type="ECO:0000256" key="1">
    <source>
        <dbReference type="ARBA" id="ARBA00010098"/>
    </source>
</evidence>
<dbReference type="STRING" id="133412.A0A1R1YB98"/>
<feature type="compositionally biased region" description="Acidic residues" evidence="2">
    <location>
        <begin position="724"/>
        <end position="733"/>
    </location>
</feature>
<sequence length="733" mass="82992">MDSKISFPQNNLASIASPDQSIMNNPSHKIPTYPYSASAAPAPASNTVSETKKKNEMLKLFVHKALENVKNGGLEDYYQIIKVFTDMDLFRFDKDFQSHLYKTRLWIYSLIPNVSTIDHEHHELVNTILYTRFYSILDDQFVSLYFSLVLQIASAKPTYSSLIIKNSISWFLFKSSNKNEAPDYLVFNRVHTLLAELIKIIPTLSNEIYFAISKSFPHKRDSVDRQTIYLKNALKVLKYCPELQKKILLLAIDRILQIDVEIQVEVDDLDMEDFTQSPNKVDSDISDGELVITTSKSNSKSKLNEVSNVDSDSESDSDSASEDDYVEDEVFSYKAPEMVTKLDSMLFTLLTYMSESHNTGPRQSFDNFALSLELFDQIILPTFKSRYTQFFMFYICSLNASYSDLFLGHLVSKIGQPVEFGRAISSSSRSAVLRMSAASYLSSFVARALFLTPQIIRNVVGVLSQWANTYLDLQDDGTFSSTSPFGLKKHSSSIGFAIKHTDPSKFEHPVFYSVCQAIFYIFCYRWRDLLETPSDSLDTNPNPYNNHVNNNTSLISTFDTSSFSWCPQSSGIHRLVFSKLNPLKFCSSIVSKQFALVASQLSFIFCLSLIDQNRRNNRRFLSSTSSAASLPSLRSASSQSTLTSVSQDTLEEMSSFFPFDPFSLNQSKSFIDPIYFVWCPVFDSNSSSDDSDDSDCSNEDDDDDVFMDSTTNNTIRTNSTSYAIEDDDSDDDL</sequence>
<dbReference type="GO" id="GO:0005634">
    <property type="term" value="C:nucleus"/>
    <property type="evidence" value="ECO:0007669"/>
    <property type="project" value="TreeGrafter"/>
</dbReference>
<proteinExistence type="inferred from homology"/>
<keyword evidence="3" id="KW-0648">Protein biosynthesis</keyword>
<dbReference type="PANTHER" id="PTHR12790:SF0">
    <property type="entry name" value="RNA POLYMERASE I-SPECIFIC TRANSCRIPTION INITIATION FACTOR RRN3-RELATED"/>
    <property type="match status" value="1"/>
</dbReference>
<protein>
    <submittedName>
        <fullName evidence="3">RNA polymerase I-specific transcription initiation factor rrn3</fullName>
    </submittedName>
</protein>
<dbReference type="InterPro" id="IPR007991">
    <property type="entry name" value="RNA_pol_I_trans_ini_fac_RRN3"/>
</dbReference>
<evidence type="ECO:0000313" key="3">
    <source>
        <dbReference type="EMBL" id="OMJ24125.1"/>
    </source>
</evidence>
<dbReference type="GO" id="GO:0003743">
    <property type="term" value="F:translation initiation factor activity"/>
    <property type="evidence" value="ECO:0007669"/>
    <property type="project" value="UniProtKB-KW"/>
</dbReference>